<sequence>MVMKRKCVVKSKLDYCDDLTQDGTTILRESDSHLVGLFYYAKTDDNNQLVLMFPKRLLVLDETPLPALGMFRTVTAPKWEATLETAPSVRRRPPAAPPAQSAKGHLLAN</sequence>
<accession>A0A4C1VNS8</accession>
<name>A0A4C1VNS8_EUMVA</name>
<evidence type="ECO:0000313" key="3">
    <source>
        <dbReference type="Proteomes" id="UP000299102"/>
    </source>
</evidence>
<dbReference type="Proteomes" id="UP000299102">
    <property type="component" value="Unassembled WGS sequence"/>
</dbReference>
<reference evidence="2 3" key="1">
    <citation type="journal article" date="2019" name="Commun. Biol.">
        <title>The bagworm genome reveals a unique fibroin gene that provides high tensile strength.</title>
        <authorList>
            <person name="Kono N."/>
            <person name="Nakamura H."/>
            <person name="Ohtoshi R."/>
            <person name="Tomita M."/>
            <person name="Numata K."/>
            <person name="Arakawa K."/>
        </authorList>
    </citation>
    <scope>NUCLEOTIDE SEQUENCE [LARGE SCALE GENOMIC DNA]</scope>
</reference>
<feature type="region of interest" description="Disordered" evidence="1">
    <location>
        <begin position="84"/>
        <end position="109"/>
    </location>
</feature>
<organism evidence="2 3">
    <name type="scientific">Eumeta variegata</name>
    <name type="common">Bagworm moth</name>
    <name type="synonym">Eumeta japonica</name>
    <dbReference type="NCBI Taxonomy" id="151549"/>
    <lineage>
        <taxon>Eukaryota</taxon>
        <taxon>Metazoa</taxon>
        <taxon>Ecdysozoa</taxon>
        <taxon>Arthropoda</taxon>
        <taxon>Hexapoda</taxon>
        <taxon>Insecta</taxon>
        <taxon>Pterygota</taxon>
        <taxon>Neoptera</taxon>
        <taxon>Endopterygota</taxon>
        <taxon>Lepidoptera</taxon>
        <taxon>Glossata</taxon>
        <taxon>Ditrysia</taxon>
        <taxon>Tineoidea</taxon>
        <taxon>Psychidae</taxon>
        <taxon>Oiketicinae</taxon>
        <taxon>Eumeta</taxon>
    </lineage>
</organism>
<evidence type="ECO:0000256" key="1">
    <source>
        <dbReference type="SAM" id="MobiDB-lite"/>
    </source>
</evidence>
<proteinExistence type="predicted"/>
<dbReference type="AlphaFoldDB" id="A0A4C1VNS8"/>
<dbReference type="EMBL" id="BGZK01000387">
    <property type="protein sequence ID" value="GBP40776.1"/>
    <property type="molecule type" value="Genomic_DNA"/>
</dbReference>
<keyword evidence="3" id="KW-1185">Reference proteome</keyword>
<protein>
    <submittedName>
        <fullName evidence="2">Uncharacterized protein</fullName>
    </submittedName>
</protein>
<gene>
    <name evidence="2" type="ORF">EVAR_26441_1</name>
</gene>
<evidence type="ECO:0000313" key="2">
    <source>
        <dbReference type="EMBL" id="GBP40776.1"/>
    </source>
</evidence>
<comment type="caution">
    <text evidence="2">The sequence shown here is derived from an EMBL/GenBank/DDBJ whole genome shotgun (WGS) entry which is preliminary data.</text>
</comment>